<dbReference type="Proteomes" id="UP001204151">
    <property type="component" value="Unassembled WGS sequence"/>
</dbReference>
<feature type="region of interest" description="Disordered" evidence="1">
    <location>
        <begin position="1"/>
        <end position="23"/>
    </location>
</feature>
<feature type="compositionally biased region" description="Basic and acidic residues" evidence="1">
    <location>
        <begin position="1"/>
        <end position="15"/>
    </location>
</feature>
<dbReference type="RefSeq" id="WP_258817977.1">
    <property type="nucleotide sequence ID" value="NZ_JANUGW010000013.1"/>
</dbReference>
<proteinExistence type="predicted"/>
<reference evidence="2 3" key="1">
    <citation type="submission" date="2022-08" db="EMBL/GenBank/DDBJ databases">
        <title>Reclassification of Massilia species as members of the genera Telluria, Duganella, Pseudoduganella, Mokoshia gen. nov. and Zemynaea gen. nov. using orthogonal and non-orthogonal genome-based approaches.</title>
        <authorList>
            <person name="Bowman J.P."/>
        </authorList>
    </citation>
    <scope>NUCLEOTIDE SEQUENCE [LARGE SCALE GENOMIC DNA]</scope>
    <source>
        <strain evidence="2 3">JCM 31316</strain>
    </source>
</reference>
<evidence type="ECO:0000313" key="2">
    <source>
        <dbReference type="EMBL" id="MCS0583387.1"/>
    </source>
</evidence>
<keyword evidence="3" id="KW-1185">Reference proteome</keyword>
<dbReference type="EMBL" id="JANUGW010000013">
    <property type="protein sequence ID" value="MCS0583387.1"/>
    <property type="molecule type" value="Genomic_DNA"/>
</dbReference>
<accession>A0ABT1ZTY5</accession>
<sequence>MSKLERIRNAMEPEPHASSNRSNRLVAEQVEVALVLQEMLGTSAAAKYLYARLIPLNLAMRVLTRPWQRRWRPTVNCPVAADGRLAG</sequence>
<gene>
    <name evidence="2" type="ORF">NX784_17490</name>
</gene>
<protein>
    <submittedName>
        <fullName evidence="2">Uncharacterized protein</fullName>
    </submittedName>
</protein>
<organism evidence="2 3">
    <name type="scientific">Massilia pinisoli</name>
    <dbReference type="NCBI Taxonomy" id="1772194"/>
    <lineage>
        <taxon>Bacteria</taxon>
        <taxon>Pseudomonadati</taxon>
        <taxon>Pseudomonadota</taxon>
        <taxon>Betaproteobacteria</taxon>
        <taxon>Burkholderiales</taxon>
        <taxon>Oxalobacteraceae</taxon>
        <taxon>Telluria group</taxon>
        <taxon>Massilia</taxon>
    </lineage>
</organism>
<name>A0ABT1ZTY5_9BURK</name>
<evidence type="ECO:0000313" key="3">
    <source>
        <dbReference type="Proteomes" id="UP001204151"/>
    </source>
</evidence>
<comment type="caution">
    <text evidence="2">The sequence shown here is derived from an EMBL/GenBank/DDBJ whole genome shotgun (WGS) entry which is preliminary data.</text>
</comment>
<evidence type="ECO:0000256" key="1">
    <source>
        <dbReference type="SAM" id="MobiDB-lite"/>
    </source>
</evidence>